<evidence type="ECO:0000313" key="2">
    <source>
        <dbReference type="Proteomes" id="UP000779507"/>
    </source>
</evidence>
<dbReference type="Pfam" id="PF12305">
    <property type="entry name" value="DUF3630"/>
    <property type="match status" value="1"/>
</dbReference>
<evidence type="ECO:0008006" key="3">
    <source>
        <dbReference type="Google" id="ProtNLM"/>
    </source>
</evidence>
<keyword evidence="2" id="KW-1185">Reference proteome</keyword>
<sequence>MIKIDKANGYNELIIEENCDYNLFYNTADKLEAKFNVEFINKLDGLDTAYWIFRYESALFVLHYNIYSGVSMYPENLEKATDRENHLINGFLYRW</sequence>
<gene>
    <name evidence="1" type="ORF">HNP98_003227</name>
</gene>
<accession>A0ABX2FT78</accession>
<dbReference type="InterPro" id="IPR022080">
    <property type="entry name" value="DUF3630"/>
</dbReference>
<proteinExistence type="predicted"/>
<dbReference type="EMBL" id="JABSNP010000016">
    <property type="protein sequence ID" value="NRT20386.1"/>
    <property type="molecule type" value="Genomic_DNA"/>
</dbReference>
<dbReference type="Proteomes" id="UP000779507">
    <property type="component" value="Unassembled WGS sequence"/>
</dbReference>
<name>A0ABX2FT78_9BACT</name>
<protein>
    <recommendedName>
        <fullName evidence="3">DUF3630 family protein</fullName>
    </recommendedName>
</protein>
<reference evidence="1 2" key="1">
    <citation type="submission" date="2020-05" db="EMBL/GenBank/DDBJ databases">
        <title>Genomic Encyclopedia of Type Strains, Phase IV (KMG-V): Genome sequencing to study the core and pangenomes of soil and plant-associated prokaryotes.</title>
        <authorList>
            <person name="Whitman W."/>
        </authorList>
    </citation>
    <scope>NUCLEOTIDE SEQUENCE [LARGE SCALE GENOMIC DNA]</scope>
    <source>
        <strain evidence="1 2">9A</strain>
    </source>
</reference>
<comment type="caution">
    <text evidence="1">The sequence shown here is derived from an EMBL/GenBank/DDBJ whole genome shotgun (WGS) entry which is preliminary data.</text>
</comment>
<dbReference type="RefSeq" id="WP_173811157.1">
    <property type="nucleotide sequence ID" value="NZ_JABSNP010000016.1"/>
</dbReference>
<evidence type="ECO:0000313" key="1">
    <source>
        <dbReference type="EMBL" id="NRT20386.1"/>
    </source>
</evidence>
<organism evidence="1 2">
    <name type="scientific">Hymenobacter caeli</name>
    <dbReference type="NCBI Taxonomy" id="2735894"/>
    <lineage>
        <taxon>Bacteria</taxon>
        <taxon>Pseudomonadati</taxon>
        <taxon>Bacteroidota</taxon>
        <taxon>Cytophagia</taxon>
        <taxon>Cytophagales</taxon>
        <taxon>Hymenobacteraceae</taxon>
        <taxon>Hymenobacter</taxon>
    </lineage>
</organism>